<evidence type="ECO:0000256" key="3">
    <source>
        <dbReference type="ARBA" id="ARBA00022448"/>
    </source>
</evidence>
<dbReference type="PANTHER" id="PTHR34501:SF9">
    <property type="entry name" value="MAJOR OUTER MEMBRANE PROTEIN P.IA"/>
    <property type="match status" value="1"/>
</dbReference>
<gene>
    <name evidence="13" type="ORF">RXV79_22405</name>
</gene>
<keyword evidence="9" id="KW-0472">Membrane</keyword>
<feature type="chain" id="PRO_5046016562" evidence="11">
    <location>
        <begin position="20"/>
        <end position="355"/>
    </location>
</feature>
<evidence type="ECO:0000256" key="5">
    <source>
        <dbReference type="ARBA" id="ARBA00022692"/>
    </source>
</evidence>
<protein>
    <submittedName>
        <fullName evidence="13">Porin</fullName>
    </submittedName>
</protein>
<organism evidence="13 14">
    <name type="scientific">Piscinibacter gummiphilus</name>
    <dbReference type="NCBI Taxonomy" id="946333"/>
    <lineage>
        <taxon>Bacteria</taxon>
        <taxon>Pseudomonadati</taxon>
        <taxon>Pseudomonadota</taxon>
        <taxon>Betaproteobacteria</taxon>
        <taxon>Burkholderiales</taxon>
        <taxon>Sphaerotilaceae</taxon>
        <taxon>Piscinibacter</taxon>
    </lineage>
</organism>
<evidence type="ECO:0000256" key="7">
    <source>
        <dbReference type="ARBA" id="ARBA00023065"/>
    </source>
</evidence>
<comment type="subcellular location">
    <subcellularLocation>
        <location evidence="1">Cell outer membrane</location>
        <topology evidence="1">Multi-pass membrane protein</topology>
    </subcellularLocation>
</comment>
<feature type="signal peptide" evidence="11">
    <location>
        <begin position="1"/>
        <end position="19"/>
    </location>
</feature>
<sequence length="355" mass="37340">MKTTIVALASLAALATAQAQDASSVVLYGSIDVGVTWVDNIQGNDRWFVGSGSKLSNRLGFRGRESLGNDLAAVFTIEHGFNADDGTIGQGGRMWGRQSFVGLASKTVGTLTLGRQYDFLYAGSPMPLDMGAFLIGGLAGASAGAGTSVDNHLGGVRYDNTIKWQHSLGPVTAGAMWGLGSENKTDKMASAALVYRDRSLWVGAAYLRDNFSPAASGNKIASASVNWDATAEAKLVLNWTQSKAYVGADTRSRNDMLQGGVLYKLTQPLSLGVMAGHSKTKNVANVDGKLQQLGAGFAYNFSRRTEFYGIASHVKSEGSTGTAYSSTPGIGAPAASFRSNDNTQLVLKTGIRHSF</sequence>
<evidence type="ECO:0000256" key="11">
    <source>
        <dbReference type="SAM" id="SignalP"/>
    </source>
</evidence>
<proteinExistence type="predicted"/>
<evidence type="ECO:0000313" key="13">
    <source>
        <dbReference type="EMBL" id="WOB07652.1"/>
    </source>
</evidence>
<keyword evidence="6 11" id="KW-0732">Signal</keyword>
<keyword evidence="14" id="KW-1185">Reference proteome</keyword>
<evidence type="ECO:0000256" key="8">
    <source>
        <dbReference type="ARBA" id="ARBA00023114"/>
    </source>
</evidence>
<evidence type="ECO:0000256" key="2">
    <source>
        <dbReference type="ARBA" id="ARBA00011233"/>
    </source>
</evidence>
<evidence type="ECO:0000259" key="12">
    <source>
        <dbReference type="Pfam" id="PF13609"/>
    </source>
</evidence>
<evidence type="ECO:0000256" key="4">
    <source>
        <dbReference type="ARBA" id="ARBA00022452"/>
    </source>
</evidence>
<keyword evidence="4" id="KW-1134">Transmembrane beta strand</keyword>
<dbReference type="InterPro" id="IPR023614">
    <property type="entry name" value="Porin_dom_sf"/>
</dbReference>
<dbReference type="PANTHER" id="PTHR34501">
    <property type="entry name" value="PROTEIN YDDL-RELATED"/>
    <property type="match status" value="1"/>
</dbReference>
<evidence type="ECO:0000313" key="14">
    <source>
        <dbReference type="Proteomes" id="UP001303946"/>
    </source>
</evidence>
<keyword evidence="5" id="KW-0812">Transmembrane</keyword>
<dbReference type="Gene3D" id="2.40.160.10">
    <property type="entry name" value="Porin"/>
    <property type="match status" value="1"/>
</dbReference>
<evidence type="ECO:0000256" key="6">
    <source>
        <dbReference type="ARBA" id="ARBA00022729"/>
    </source>
</evidence>
<dbReference type="InterPro" id="IPR033900">
    <property type="entry name" value="Gram_neg_porin_domain"/>
</dbReference>
<name>A0ABZ0CRQ3_9BURK</name>
<dbReference type="Proteomes" id="UP001303946">
    <property type="component" value="Chromosome"/>
</dbReference>
<keyword evidence="10" id="KW-0998">Cell outer membrane</keyword>
<evidence type="ECO:0000256" key="9">
    <source>
        <dbReference type="ARBA" id="ARBA00023136"/>
    </source>
</evidence>
<keyword evidence="3" id="KW-0813">Transport</keyword>
<accession>A0ABZ0CRQ3</accession>
<feature type="domain" description="Porin" evidence="12">
    <location>
        <begin position="7"/>
        <end position="318"/>
    </location>
</feature>
<reference evidence="13 14" key="1">
    <citation type="submission" date="2023-10" db="EMBL/GenBank/DDBJ databases">
        <title>Bacteria for the degradation of biodegradable plastic PBAT(Polybutylene adipate terephthalate).</title>
        <authorList>
            <person name="Weon H.-Y."/>
            <person name="Yeon J."/>
        </authorList>
    </citation>
    <scope>NUCLEOTIDE SEQUENCE [LARGE SCALE GENOMIC DNA]</scope>
    <source>
        <strain evidence="13 14">SBD 7-3</strain>
    </source>
</reference>
<dbReference type="Pfam" id="PF13609">
    <property type="entry name" value="Porin_4"/>
    <property type="match status" value="1"/>
</dbReference>
<dbReference type="SUPFAM" id="SSF56935">
    <property type="entry name" value="Porins"/>
    <property type="match status" value="1"/>
</dbReference>
<comment type="subunit">
    <text evidence="2">Homotrimer.</text>
</comment>
<dbReference type="CDD" id="cd00342">
    <property type="entry name" value="gram_neg_porins"/>
    <property type="match status" value="1"/>
</dbReference>
<evidence type="ECO:0000256" key="1">
    <source>
        <dbReference type="ARBA" id="ARBA00004571"/>
    </source>
</evidence>
<dbReference type="InterPro" id="IPR050298">
    <property type="entry name" value="Gram-neg_bact_OMP"/>
</dbReference>
<dbReference type="EMBL" id="CP136336">
    <property type="protein sequence ID" value="WOB07652.1"/>
    <property type="molecule type" value="Genomic_DNA"/>
</dbReference>
<evidence type="ECO:0000256" key="10">
    <source>
        <dbReference type="ARBA" id="ARBA00023237"/>
    </source>
</evidence>
<dbReference type="RefSeq" id="WP_316700309.1">
    <property type="nucleotide sequence ID" value="NZ_CP136336.1"/>
</dbReference>
<keyword evidence="8" id="KW-0626">Porin</keyword>
<keyword evidence="7" id="KW-0406">Ion transport</keyword>